<dbReference type="SUPFAM" id="SSF54928">
    <property type="entry name" value="RNA-binding domain, RBD"/>
    <property type="match status" value="3"/>
</dbReference>
<dbReference type="GO" id="GO:0006364">
    <property type="term" value="P:rRNA processing"/>
    <property type="evidence" value="ECO:0007669"/>
    <property type="project" value="UniProtKB-KW"/>
</dbReference>
<dbReference type="GO" id="GO:0003729">
    <property type="term" value="F:mRNA binding"/>
    <property type="evidence" value="ECO:0007669"/>
    <property type="project" value="TreeGrafter"/>
</dbReference>
<evidence type="ECO:0000256" key="5">
    <source>
        <dbReference type="ARBA" id="ARBA00022737"/>
    </source>
</evidence>
<comment type="similarity">
    <text evidence="2">Belongs to the RRM MRD1 family.</text>
</comment>
<organism evidence="13 14">
    <name type="scientific">Hyaloscypha variabilis (strain UAMH 11265 / GT02V1 / F)</name>
    <name type="common">Meliniomyces variabilis</name>
    <dbReference type="NCBI Taxonomy" id="1149755"/>
    <lineage>
        <taxon>Eukaryota</taxon>
        <taxon>Fungi</taxon>
        <taxon>Dikarya</taxon>
        <taxon>Ascomycota</taxon>
        <taxon>Pezizomycotina</taxon>
        <taxon>Leotiomycetes</taxon>
        <taxon>Helotiales</taxon>
        <taxon>Hyaloscyphaceae</taxon>
        <taxon>Hyaloscypha</taxon>
        <taxon>Hyaloscypha variabilis</taxon>
    </lineage>
</organism>
<feature type="domain" description="RRM" evidence="12">
    <location>
        <begin position="704"/>
        <end position="781"/>
    </location>
</feature>
<dbReference type="InterPro" id="IPR012677">
    <property type="entry name" value="Nucleotide-bd_a/b_plait_sf"/>
</dbReference>
<dbReference type="InterPro" id="IPR000504">
    <property type="entry name" value="RRM_dom"/>
</dbReference>
<feature type="domain" description="RRM" evidence="12">
    <location>
        <begin position="4"/>
        <end position="76"/>
    </location>
</feature>
<evidence type="ECO:0000313" key="13">
    <source>
        <dbReference type="EMBL" id="PMD38237.1"/>
    </source>
</evidence>
<evidence type="ECO:0000259" key="12">
    <source>
        <dbReference type="PROSITE" id="PS50102"/>
    </source>
</evidence>
<feature type="domain" description="RRM" evidence="12">
    <location>
        <begin position="482"/>
        <end position="554"/>
    </location>
</feature>
<keyword evidence="5" id="KW-0677">Repeat</keyword>
<feature type="region of interest" description="Disordered" evidence="11">
    <location>
        <begin position="82"/>
        <end position="127"/>
    </location>
</feature>
<feature type="compositionally biased region" description="Basic and acidic residues" evidence="11">
    <location>
        <begin position="88"/>
        <end position="109"/>
    </location>
</feature>
<feature type="region of interest" description="Disordered" evidence="11">
    <location>
        <begin position="166"/>
        <end position="196"/>
    </location>
</feature>
<dbReference type="PANTHER" id="PTHR48039">
    <property type="entry name" value="RNA-BINDING MOTIF PROTEIN 14B"/>
    <property type="match status" value="1"/>
</dbReference>
<feature type="domain" description="RRM" evidence="12">
    <location>
        <begin position="300"/>
        <end position="377"/>
    </location>
</feature>
<evidence type="ECO:0000256" key="3">
    <source>
        <dbReference type="ARBA" id="ARBA00013428"/>
    </source>
</evidence>
<sequence length="827" mass="91834">MASSRIFIKGLPPTISEEDFKKHFSANSQITDAKLIPHRRIGYVGYKTPEDAAKAVKYFNRSFIRMSKIGVELARPISDATLPKSRKAQREEERENTKARLKERAEAESTRALNAGTKRKRSDVDESDPKLKEFLEVMQPASKLKTLANSMEDESMMEPPAKLQALEIPEGESDGEYETVPKKSRRKSPPKIPVAPDLAPVHIEEPIVPEESAIGPTAVNATDDDWLRSRTNRLLDLMEPEDLVGGRPADSTSQNIEQVAETNVSVDPPVNLDDMSPEEPLEAVDKEIPDATVEAIKTNGRLFVRNLPYSASEDDLRKHFEPFGLLDEVHLPVDAKGVSKGFLLVQYSDPSAAADAYHNLDGEPFQGRLLHILPAAAKRENKLDEFAIAKLPLKKQKQIKKKAEASSTTFNWNSLYMNQDAVNSAIADRLGVSKSELLDPTSAESGVKQAIAETSVIRETKDYFAKHGVDLDAFRKRERGDTVILVKNFPYGMSLEELRKMFEEFGQVLRVLMPPIGTIAIVEFAQPSEARVAFGKLAYRRMKDSVLFLEKAPKDVFTSVSSNAITVPSDRHGKQSADQKVSTSDLLEPEAASEAIDTSTLFIRNLNFSTTSALLTETFKPLDGFLSARVNTKTDPKKPGQVLSMGFGFLEFRSKAQARAALKAMDGYVLEGHKLLIKASHKGIDAAEERRKEDRAKKVAGKRTKIIIKNLPFEATKKDVRMLFGSYGQLRSVRVPKKFDHSARGFAFADFITAREAENALEALKDTHLLGRRLVLEFAAGDALDAEEEIEKMQKKVGAQVNMVALQKLTGGGRKKFNIEGENVDED</sequence>
<keyword evidence="14" id="KW-1185">Reference proteome</keyword>
<dbReference type="GO" id="GO:1990904">
    <property type="term" value="C:ribonucleoprotein complex"/>
    <property type="evidence" value="ECO:0007669"/>
    <property type="project" value="UniProtKB-KW"/>
</dbReference>
<dbReference type="InterPro" id="IPR035979">
    <property type="entry name" value="RBD_domain_sf"/>
</dbReference>
<proteinExistence type="inferred from homology"/>
<dbReference type="FunFam" id="3.30.70.330:FF:000247">
    <property type="entry name" value="Multiple RNA-binding domain-containing protein 1"/>
    <property type="match status" value="1"/>
</dbReference>
<evidence type="ECO:0000256" key="2">
    <source>
        <dbReference type="ARBA" id="ARBA00008033"/>
    </source>
</evidence>
<keyword evidence="8" id="KW-0687">Ribonucleoprotein</keyword>
<evidence type="ECO:0000256" key="1">
    <source>
        <dbReference type="ARBA" id="ARBA00004123"/>
    </source>
</evidence>
<dbReference type="Pfam" id="PF00076">
    <property type="entry name" value="RRM_1"/>
    <property type="match status" value="5"/>
</dbReference>
<dbReference type="AlphaFoldDB" id="A0A2J6RIB5"/>
<evidence type="ECO:0000256" key="8">
    <source>
        <dbReference type="ARBA" id="ARBA00023274"/>
    </source>
</evidence>
<evidence type="ECO:0000256" key="6">
    <source>
        <dbReference type="ARBA" id="ARBA00022884"/>
    </source>
</evidence>
<dbReference type="FunFam" id="3.30.70.330:FF:000459">
    <property type="entry name" value="Multiple RNA-binding domain-containing protein 1"/>
    <property type="match status" value="1"/>
</dbReference>
<evidence type="ECO:0000256" key="9">
    <source>
        <dbReference type="ARBA" id="ARBA00057379"/>
    </source>
</evidence>
<keyword evidence="4" id="KW-0698">rRNA processing</keyword>
<dbReference type="FunFam" id="3.30.70.330:FF:000839">
    <property type="entry name" value="Multiple RNA-binding domain-containing protein 1"/>
    <property type="match status" value="1"/>
</dbReference>
<dbReference type="InterPro" id="IPR051945">
    <property type="entry name" value="RRM_MRD1_RNA_proc_ribogen"/>
</dbReference>
<evidence type="ECO:0000256" key="11">
    <source>
        <dbReference type="SAM" id="MobiDB-lite"/>
    </source>
</evidence>
<dbReference type="EMBL" id="KZ613948">
    <property type="protein sequence ID" value="PMD38237.1"/>
    <property type="molecule type" value="Genomic_DNA"/>
</dbReference>
<keyword evidence="6 10" id="KW-0694">RNA-binding</keyword>
<keyword evidence="7" id="KW-0539">Nucleus</keyword>
<dbReference type="CDD" id="cd12568">
    <property type="entry name" value="RRM3_MRD1"/>
    <property type="match status" value="1"/>
</dbReference>
<dbReference type="CDD" id="cd12565">
    <property type="entry name" value="RRM1_MRD1"/>
    <property type="match status" value="1"/>
</dbReference>
<feature type="domain" description="RRM" evidence="12">
    <location>
        <begin position="599"/>
        <end position="682"/>
    </location>
</feature>
<dbReference type="PANTHER" id="PTHR48039:SF5">
    <property type="entry name" value="RNA-BINDING PROTEIN 28"/>
    <property type="match status" value="1"/>
</dbReference>
<dbReference type="GO" id="GO:0005634">
    <property type="term" value="C:nucleus"/>
    <property type="evidence" value="ECO:0007669"/>
    <property type="project" value="UniProtKB-SubCell"/>
</dbReference>
<comment type="function">
    <text evidence="9">Involved in pre-rRNA processing.</text>
</comment>
<gene>
    <name evidence="13" type="ORF">L207DRAFT_514154</name>
</gene>
<protein>
    <recommendedName>
        <fullName evidence="3">Multiple RNA-binding domain-containing protein 1</fullName>
    </recommendedName>
</protein>
<dbReference type="OrthoDB" id="439639at2759"/>
<comment type="subcellular location">
    <subcellularLocation>
        <location evidence="1">Nucleus</location>
    </subcellularLocation>
</comment>
<evidence type="ECO:0000256" key="4">
    <source>
        <dbReference type="ARBA" id="ARBA00022552"/>
    </source>
</evidence>
<dbReference type="STRING" id="1149755.A0A2J6RIB5"/>
<evidence type="ECO:0000256" key="7">
    <source>
        <dbReference type="ARBA" id="ARBA00023242"/>
    </source>
</evidence>
<name>A0A2J6RIB5_HYAVF</name>
<dbReference type="CDD" id="cd12570">
    <property type="entry name" value="RRM5_MRD1"/>
    <property type="match status" value="1"/>
</dbReference>
<dbReference type="Gene3D" id="3.30.70.330">
    <property type="match status" value="5"/>
</dbReference>
<evidence type="ECO:0000256" key="10">
    <source>
        <dbReference type="PROSITE-ProRule" id="PRU00176"/>
    </source>
</evidence>
<dbReference type="SMART" id="SM00360">
    <property type="entry name" value="RRM"/>
    <property type="match status" value="5"/>
</dbReference>
<dbReference type="FunFam" id="3.30.70.330:FF:000452">
    <property type="entry name" value="Multiple RNA-binding domain-containing protein 1"/>
    <property type="match status" value="1"/>
</dbReference>
<reference evidence="13 14" key="1">
    <citation type="submission" date="2016-04" db="EMBL/GenBank/DDBJ databases">
        <title>A degradative enzymes factory behind the ericoid mycorrhizal symbiosis.</title>
        <authorList>
            <consortium name="DOE Joint Genome Institute"/>
            <person name="Martino E."/>
            <person name="Morin E."/>
            <person name="Grelet G."/>
            <person name="Kuo A."/>
            <person name="Kohler A."/>
            <person name="Daghino S."/>
            <person name="Barry K."/>
            <person name="Choi C."/>
            <person name="Cichocki N."/>
            <person name="Clum A."/>
            <person name="Copeland A."/>
            <person name="Hainaut M."/>
            <person name="Haridas S."/>
            <person name="Labutti K."/>
            <person name="Lindquist E."/>
            <person name="Lipzen A."/>
            <person name="Khouja H.-R."/>
            <person name="Murat C."/>
            <person name="Ohm R."/>
            <person name="Olson A."/>
            <person name="Spatafora J."/>
            <person name="Veneault-Fourrey C."/>
            <person name="Henrissat B."/>
            <person name="Grigoriev I."/>
            <person name="Martin F."/>
            <person name="Perotto S."/>
        </authorList>
    </citation>
    <scope>NUCLEOTIDE SEQUENCE [LARGE SCALE GENOMIC DNA]</scope>
    <source>
        <strain evidence="13 14">F</strain>
    </source>
</reference>
<accession>A0A2J6RIB5</accession>
<dbReference type="Proteomes" id="UP000235786">
    <property type="component" value="Unassembled WGS sequence"/>
</dbReference>
<dbReference type="InterPro" id="IPR034482">
    <property type="entry name" value="Mrd1_RRM3"/>
</dbReference>
<dbReference type="PROSITE" id="PS50102">
    <property type="entry name" value="RRM"/>
    <property type="match status" value="5"/>
</dbReference>
<evidence type="ECO:0000313" key="14">
    <source>
        <dbReference type="Proteomes" id="UP000235786"/>
    </source>
</evidence>